<organism evidence="1 2">
    <name type="scientific">Paenirhodobacter populi</name>
    <dbReference type="NCBI Taxonomy" id="2306993"/>
    <lineage>
        <taxon>Bacteria</taxon>
        <taxon>Pseudomonadati</taxon>
        <taxon>Pseudomonadota</taxon>
        <taxon>Alphaproteobacteria</taxon>
        <taxon>Rhodobacterales</taxon>
        <taxon>Rhodobacter group</taxon>
        <taxon>Paenirhodobacter</taxon>
    </lineage>
</organism>
<dbReference type="AlphaFoldDB" id="A0A443K0P0"/>
<gene>
    <name evidence="1" type="ORF">D2T31_20260</name>
</gene>
<comment type="caution">
    <text evidence="1">The sequence shown here is derived from an EMBL/GenBank/DDBJ whole genome shotgun (WGS) entry which is preliminary data.</text>
</comment>
<protein>
    <submittedName>
        <fullName evidence="1">Uncharacterized protein</fullName>
    </submittedName>
</protein>
<name>A0A443K0P0_9RHOB</name>
<reference evidence="1 2" key="1">
    <citation type="submission" date="2019-01" db="EMBL/GenBank/DDBJ databases">
        <title>Sinorhodobacter populi sp. nov. isolated from the symptomatic bark tissue of Populus euramericana canker.</title>
        <authorList>
            <person name="Xu G."/>
        </authorList>
    </citation>
    <scope>NUCLEOTIDE SEQUENCE [LARGE SCALE GENOMIC DNA]</scope>
    <source>
        <strain evidence="1 2">D19-10-3-21</strain>
    </source>
</reference>
<accession>A0A443K0P0</accession>
<evidence type="ECO:0000313" key="2">
    <source>
        <dbReference type="Proteomes" id="UP000285295"/>
    </source>
</evidence>
<dbReference type="RefSeq" id="WP_128238702.1">
    <property type="nucleotide sequence ID" value="NZ_SAUX01000034.1"/>
</dbReference>
<sequence>MNHEIRKKIARFVHAYMSGAGSESAVLQRQHEEIPLEPVLVRRMSAQILAEVAESHHVATQKYAFHEYEHIADIQLAIYVMAAEIQFRDAVMILRNVRKCEHDAHAKQNLTGLLHANRKAILDRLKLINFVDARGDPNIKYSGSRVRRLSRAISFGRDDIKIQIRDRFGVFDMSWLDDEKKNGMEKWV</sequence>
<evidence type="ECO:0000313" key="1">
    <source>
        <dbReference type="EMBL" id="RWR26360.1"/>
    </source>
</evidence>
<proteinExistence type="predicted"/>
<reference evidence="1 2" key="2">
    <citation type="submission" date="2019-01" db="EMBL/GenBank/DDBJ databases">
        <authorList>
            <person name="Li Y."/>
        </authorList>
    </citation>
    <scope>NUCLEOTIDE SEQUENCE [LARGE SCALE GENOMIC DNA]</scope>
    <source>
        <strain evidence="1 2">D19-10-3-21</strain>
    </source>
</reference>
<dbReference type="Proteomes" id="UP000285295">
    <property type="component" value="Unassembled WGS sequence"/>
</dbReference>
<dbReference type="EMBL" id="SAUX01000034">
    <property type="protein sequence ID" value="RWR26360.1"/>
    <property type="molecule type" value="Genomic_DNA"/>
</dbReference>